<evidence type="ECO:0000313" key="5">
    <source>
        <dbReference type="EMBL" id="VEN50448.1"/>
    </source>
</evidence>
<dbReference type="AlphaFoldDB" id="A0A653CRB1"/>
<dbReference type="Pfam" id="PF14444">
    <property type="entry name" value="S1-like"/>
    <property type="match status" value="1"/>
</dbReference>
<feature type="compositionally biased region" description="Pro residues" evidence="3">
    <location>
        <begin position="198"/>
        <end position="208"/>
    </location>
</feature>
<feature type="compositionally biased region" description="Low complexity" evidence="3">
    <location>
        <begin position="183"/>
        <end position="196"/>
    </location>
</feature>
<evidence type="ECO:0000256" key="2">
    <source>
        <dbReference type="ARBA" id="ARBA00022490"/>
    </source>
</evidence>
<dbReference type="GO" id="GO:0005737">
    <property type="term" value="C:cytoplasm"/>
    <property type="evidence" value="ECO:0007669"/>
    <property type="project" value="UniProtKB-SubCell"/>
</dbReference>
<comment type="subcellular location">
    <subcellularLocation>
        <location evidence="1">Cytoplasm</location>
    </subcellularLocation>
</comment>
<accession>A0A653CRB1</accession>
<dbReference type="OrthoDB" id="21006at2759"/>
<evidence type="ECO:0000256" key="3">
    <source>
        <dbReference type="SAM" id="MobiDB-lite"/>
    </source>
</evidence>
<feature type="compositionally biased region" description="Polar residues" evidence="3">
    <location>
        <begin position="20"/>
        <end position="37"/>
    </location>
</feature>
<evidence type="ECO:0000259" key="4">
    <source>
        <dbReference type="Pfam" id="PF14444"/>
    </source>
</evidence>
<protein>
    <recommendedName>
        <fullName evidence="4">S1-like RNA binding domain-containing protein</fullName>
    </recommendedName>
</protein>
<dbReference type="Proteomes" id="UP000410492">
    <property type="component" value="Unassembled WGS sequence"/>
</dbReference>
<feature type="region of interest" description="Disordered" evidence="3">
    <location>
        <begin position="1"/>
        <end position="47"/>
    </location>
</feature>
<evidence type="ECO:0000256" key="1">
    <source>
        <dbReference type="ARBA" id="ARBA00004496"/>
    </source>
</evidence>
<reference evidence="5 6" key="1">
    <citation type="submission" date="2019-01" db="EMBL/GenBank/DDBJ databases">
        <authorList>
            <person name="Sayadi A."/>
        </authorList>
    </citation>
    <scope>NUCLEOTIDE SEQUENCE [LARGE SCALE GENOMIC DNA]</scope>
</reference>
<evidence type="ECO:0000313" key="6">
    <source>
        <dbReference type="Proteomes" id="UP000410492"/>
    </source>
</evidence>
<dbReference type="InterPro" id="IPR025223">
    <property type="entry name" value="S1-like_RNA-bd_dom"/>
</dbReference>
<name>A0A653CRB1_CALMS</name>
<dbReference type="EMBL" id="CAACVG010008601">
    <property type="protein sequence ID" value="VEN50448.1"/>
    <property type="molecule type" value="Genomic_DNA"/>
</dbReference>
<feature type="domain" description="S1-like RNA binding" evidence="4">
    <location>
        <begin position="136"/>
        <end position="172"/>
    </location>
</feature>
<proteinExistence type="predicted"/>
<feature type="region of interest" description="Disordered" evidence="3">
    <location>
        <begin position="171"/>
        <end position="243"/>
    </location>
</feature>
<keyword evidence="2" id="KW-0963">Cytoplasm</keyword>
<gene>
    <name evidence="5" type="ORF">CALMAC_LOCUS11214</name>
</gene>
<sequence length="243" mass="25446">MNNLGFNNKAWGSPAPTDMLNRNTLQPPPLMSQNTGIGNLGRNMVPPFQQPQQVFQNAIGLQQQNIAGLDRGLTLANSTMNTPLNQQIGSNALFQQVTYPNTRNLGTGGVSPGLNPAAFKANVQQTVQNTGAGAKQRVFTGKVTQIHENFGLVDEEVIFEMSACVKGSNPVVAASPTSGQSTSVVSGYNGSSSGYNAVPPPPPPPPPEASAFGRGDNGNSGGYSREESYGGRGGDSYPRGNIR</sequence>
<organism evidence="5 6">
    <name type="scientific">Callosobruchus maculatus</name>
    <name type="common">Southern cowpea weevil</name>
    <name type="synonym">Pulse bruchid</name>
    <dbReference type="NCBI Taxonomy" id="64391"/>
    <lineage>
        <taxon>Eukaryota</taxon>
        <taxon>Metazoa</taxon>
        <taxon>Ecdysozoa</taxon>
        <taxon>Arthropoda</taxon>
        <taxon>Hexapoda</taxon>
        <taxon>Insecta</taxon>
        <taxon>Pterygota</taxon>
        <taxon>Neoptera</taxon>
        <taxon>Endopterygota</taxon>
        <taxon>Coleoptera</taxon>
        <taxon>Polyphaga</taxon>
        <taxon>Cucujiformia</taxon>
        <taxon>Chrysomeloidea</taxon>
        <taxon>Chrysomelidae</taxon>
        <taxon>Bruchinae</taxon>
        <taxon>Bruchini</taxon>
        <taxon>Callosobruchus</taxon>
    </lineage>
</organism>
<keyword evidence="6" id="KW-1185">Reference proteome</keyword>